<evidence type="ECO:0000256" key="5">
    <source>
        <dbReference type="ARBA" id="ARBA00038371"/>
    </source>
</evidence>
<dbReference type="InterPro" id="IPR019787">
    <property type="entry name" value="Znf_PHD-finger"/>
</dbReference>
<dbReference type="InterPro" id="IPR050701">
    <property type="entry name" value="Histone_Mod_Regulator"/>
</dbReference>
<dbReference type="GO" id="GO:0000123">
    <property type="term" value="C:histone acetyltransferase complex"/>
    <property type="evidence" value="ECO:0007669"/>
    <property type="project" value="TreeGrafter"/>
</dbReference>
<dbReference type="InterPro" id="IPR011011">
    <property type="entry name" value="Znf_FYVE_PHD"/>
</dbReference>
<feature type="region of interest" description="Disordered" evidence="7">
    <location>
        <begin position="104"/>
        <end position="132"/>
    </location>
</feature>
<dbReference type="InterPro" id="IPR001965">
    <property type="entry name" value="Znf_PHD"/>
</dbReference>
<keyword evidence="2" id="KW-0677">Repeat</keyword>
<dbReference type="PROSITE" id="PS01359">
    <property type="entry name" value="ZF_PHD_1"/>
    <property type="match status" value="1"/>
</dbReference>
<dbReference type="Proteomes" id="UP000675900">
    <property type="component" value="Unassembled WGS sequence"/>
</dbReference>
<dbReference type="Pfam" id="PF10513">
    <property type="entry name" value="EPL1"/>
    <property type="match status" value="1"/>
</dbReference>
<feature type="compositionally biased region" description="Basic residues" evidence="7">
    <location>
        <begin position="591"/>
        <end position="603"/>
    </location>
</feature>
<comment type="similarity">
    <text evidence="5">Belongs to the JADE family.</text>
</comment>
<evidence type="ECO:0000256" key="7">
    <source>
        <dbReference type="SAM" id="MobiDB-lite"/>
    </source>
</evidence>
<feature type="compositionally biased region" description="Acidic residues" evidence="7">
    <location>
        <begin position="751"/>
        <end position="761"/>
    </location>
</feature>
<dbReference type="PANTHER" id="PTHR13793">
    <property type="entry name" value="PHD FINGER PROTEINS"/>
    <property type="match status" value="1"/>
</dbReference>
<evidence type="ECO:0000259" key="8">
    <source>
        <dbReference type="PROSITE" id="PS50016"/>
    </source>
</evidence>
<evidence type="ECO:0000313" key="10">
    <source>
        <dbReference type="Ensembl" id="ENSPTIP00000004812.1"/>
    </source>
</evidence>
<dbReference type="InterPro" id="IPR039548">
    <property type="entry name" value="JADE2_PHD"/>
</dbReference>
<dbReference type="PROSITE" id="PS51805">
    <property type="entry name" value="EPHD"/>
    <property type="match status" value="1"/>
</dbReference>
<evidence type="ECO:0000313" key="11">
    <source>
        <dbReference type="Proteomes" id="UP000675900"/>
    </source>
</evidence>
<dbReference type="SMART" id="SM00249">
    <property type="entry name" value="PHD"/>
    <property type="match status" value="2"/>
</dbReference>
<proteinExistence type="inferred from homology"/>
<feature type="region of interest" description="Disordered" evidence="7">
    <location>
        <begin position="360"/>
        <end position="385"/>
    </location>
</feature>
<feature type="compositionally biased region" description="Low complexity" evidence="7">
    <location>
        <begin position="9"/>
        <end position="26"/>
    </location>
</feature>
<reference evidence="10" key="2">
    <citation type="submission" date="2025-09" db="UniProtKB">
        <authorList>
            <consortium name="Ensembl"/>
        </authorList>
    </citation>
    <scope>IDENTIFICATION</scope>
</reference>
<dbReference type="InterPro" id="IPR039549">
    <property type="entry name" value="JADE2_ePHD"/>
</dbReference>
<organism evidence="10 11">
    <name type="scientific">Panthera tigris altaica</name>
    <name type="common">Siberian tiger</name>
    <dbReference type="NCBI Taxonomy" id="74533"/>
    <lineage>
        <taxon>Eukaryota</taxon>
        <taxon>Metazoa</taxon>
        <taxon>Chordata</taxon>
        <taxon>Craniata</taxon>
        <taxon>Vertebrata</taxon>
        <taxon>Euteleostomi</taxon>
        <taxon>Mammalia</taxon>
        <taxon>Eutheria</taxon>
        <taxon>Laurasiatheria</taxon>
        <taxon>Carnivora</taxon>
        <taxon>Feliformia</taxon>
        <taxon>Felidae</taxon>
        <taxon>Pantherinae</taxon>
        <taxon>Panthera</taxon>
    </lineage>
</organism>
<keyword evidence="11" id="KW-1185">Reference proteome</keyword>
<feature type="region of interest" description="Disordered" evidence="7">
    <location>
        <begin position="576"/>
        <end position="772"/>
    </location>
</feature>
<dbReference type="GeneTree" id="ENSGT00940000158570"/>
<name>A0A8C9JJF4_PANTA</name>
<sequence length="784" mass="86951">MEEKRRKYSISSDNSDTTDSHATSASRCSKLPSSTKSGWPRQNEKKPSEVFRTDLITARKIPDSCQLSPDDYYILADPWRQEWEKGVQVPAGAEAIPEPVVRILPPLEGPPTQVSPSSSELGEGSQPDWPGGSRYDLDEIDAYWLELINSELKEMERPELDELTLERVLEELETQCHQNMARAIETQEGLGIEYDEDVVCDVCRSPEGEDGNEMVFCDKCNVCVHQACYGILKVPTGSWLCRTCALGVQPKCLLCPKRGGALKPTRSGTKWVHVSCALWIPEVSIGCPEKMEPITKISHIPASRWALSCSLCKECTGTCIQCSMPSCVTAFHVTCAFDHGLEMRTILADNDEVKFKSFCQEHSDGGPRGEPTSDPTEPSSAGEDLEKVTLRKQRLQQLEEDFYELVEPAEVAERLELAEALVDFIYQYWKLKRKANANQPLLTPKTDEVDNLAQQEQDVLYRRLKLFTHLRQDLERVRNLCYMVTRRERTKHAICKLQEQIFHLQMKLIEQDLCRGLSTSFPIDGTFFNSWLAQSVQITAENMAMSEWSLNNGHREDPAPGLLSEELLQDEETLLSFMRDPSLRPGDPARKARGRTRLPAKKKLPQDGPGSRTTPDKSPKKPWGQDAASGKGGQGLVARKPTRRTPSHLPSSPTAGDCPIPAAPDSPPPLAPETLDEAAPMAADSNVQVPGPTVSPKPLGRLRLPRENKGTRRSPGTRPDAGTGPPSAVAERPKVSLHFDTETDGYFSDGEMSDSDVEAEDSGVQRAPREAGAEEVVRMGVLAS</sequence>
<keyword evidence="3 6" id="KW-0863">Zinc-finger</keyword>
<evidence type="ECO:0000259" key="9">
    <source>
        <dbReference type="PROSITE" id="PS51805"/>
    </source>
</evidence>
<evidence type="ECO:0000256" key="2">
    <source>
        <dbReference type="ARBA" id="ARBA00022737"/>
    </source>
</evidence>
<dbReference type="AlphaFoldDB" id="A0A8C9JJF4"/>
<evidence type="ECO:0000256" key="6">
    <source>
        <dbReference type="PROSITE-ProRule" id="PRU00146"/>
    </source>
</evidence>
<accession>A0A8C9JJF4</accession>
<protein>
    <submittedName>
        <fullName evidence="10">Jade family PHD finger 2</fullName>
    </submittedName>
</protein>
<dbReference type="CDD" id="cd15680">
    <property type="entry name" value="PHD_JADE2"/>
    <property type="match status" value="1"/>
</dbReference>
<keyword evidence="4" id="KW-0862">Zinc</keyword>
<dbReference type="Pfam" id="PF13831">
    <property type="entry name" value="PHD_2"/>
    <property type="match status" value="1"/>
</dbReference>
<feature type="domain" description="PHD-type" evidence="8">
    <location>
        <begin position="197"/>
        <end position="247"/>
    </location>
</feature>
<feature type="compositionally biased region" description="Basic and acidic residues" evidence="7">
    <location>
        <begin position="731"/>
        <end position="741"/>
    </location>
</feature>
<dbReference type="FunFam" id="3.30.40.10:FF:000030">
    <property type="entry name" value="Protein Jade-1 isoform 1"/>
    <property type="match status" value="1"/>
</dbReference>
<evidence type="ECO:0000256" key="3">
    <source>
        <dbReference type="ARBA" id="ARBA00022771"/>
    </source>
</evidence>
<feature type="region of interest" description="Disordered" evidence="7">
    <location>
        <begin position="1"/>
        <end position="51"/>
    </location>
</feature>
<reference evidence="10" key="1">
    <citation type="submission" date="2025-08" db="UniProtKB">
        <authorList>
            <consortium name="Ensembl"/>
        </authorList>
    </citation>
    <scope>IDENTIFICATION</scope>
</reference>
<dbReference type="InterPro" id="IPR019542">
    <property type="entry name" value="Enhancer_polycomb-like_N"/>
</dbReference>
<dbReference type="GO" id="GO:0006357">
    <property type="term" value="P:regulation of transcription by RNA polymerase II"/>
    <property type="evidence" value="ECO:0007669"/>
    <property type="project" value="TreeGrafter"/>
</dbReference>
<dbReference type="Ensembl" id="ENSPTIT00000008569.1">
    <property type="protein sequence ID" value="ENSPTIP00000004812.1"/>
    <property type="gene ID" value="ENSPTIG00000007170.1"/>
</dbReference>
<feature type="compositionally biased region" description="Pro residues" evidence="7">
    <location>
        <begin position="661"/>
        <end position="671"/>
    </location>
</feature>
<dbReference type="Pfam" id="PF13832">
    <property type="entry name" value="zf-HC5HC2H_2"/>
    <property type="match status" value="1"/>
</dbReference>
<evidence type="ECO:0000256" key="4">
    <source>
        <dbReference type="ARBA" id="ARBA00022833"/>
    </source>
</evidence>
<dbReference type="CDD" id="cd15705">
    <property type="entry name" value="ePHD_JADE2"/>
    <property type="match status" value="1"/>
</dbReference>
<dbReference type="InterPro" id="IPR019786">
    <property type="entry name" value="Zinc_finger_PHD-type_CS"/>
</dbReference>
<feature type="domain" description="PHD-type" evidence="9">
    <location>
        <begin position="249"/>
        <end position="363"/>
    </location>
</feature>
<dbReference type="Gene3D" id="3.30.40.10">
    <property type="entry name" value="Zinc/RING finger domain, C3HC4 (zinc finger)"/>
    <property type="match status" value="2"/>
</dbReference>
<dbReference type="InterPro" id="IPR013083">
    <property type="entry name" value="Znf_RING/FYVE/PHD"/>
</dbReference>
<dbReference type="FunFam" id="3.30.40.10:FF:000004">
    <property type="entry name" value="Jade family PHD finger 2"/>
    <property type="match status" value="1"/>
</dbReference>
<keyword evidence="1" id="KW-0479">Metal-binding</keyword>
<dbReference type="InterPro" id="IPR034732">
    <property type="entry name" value="EPHD"/>
</dbReference>
<gene>
    <name evidence="10" type="primary">JADE2</name>
</gene>
<dbReference type="PANTHER" id="PTHR13793:SF84">
    <property type="entry name" value="E3 UBIQUITIN-PROTEIN LIGASE JADE-2"/>
    <property type="match status" value="1"/>
</dbReference>
<feature type="compositionally biased region" description="Basic and acidic residues" evidence="7">
    <location>
        <begin position="42"/>
        <end position="51"/>
    </location>
</feature>
<evidence type="ECO:0000256" key="1">
    <source>
        <dbReference type="ARBA" id="ARBA00022723"/>
    </source>
</evidence>
<dbReference type="GO" id="GO:0008270">
    <property type="term" value="F:zinc ion binding"/>
    <property type="evidence" value="ECO:0007669"/>
    <property type="project" value="UniProtKB-KW"/>
</dbReference>
<dbReference type="PROSITE" id="PS50016">
    <property type="entry name" value="ZF_PHD_2"/>
    <property type="match status" value="1"/>
</dbReference>
<dbReference type="SUPFAM" id="SSF57903">
    <property type="entry name" value="FYVE/PHD zinc finger"/>
    <property type="match status" value="1"/>
</dbReference>